<keyword evidence="2" id="KW-1185">Reference proteome</keyword>
<dbReference type="EMBL" id="LAVO01000011">
    <property type="protein sequence ID" value="KOS10395.1"/>
    <property type="molecule type" value="Genomic_DNA"/>
</dbReference>
<name>A0A0N0RRC5_9MICO</name>
<dbReference type="AlphaFoldDB" id="A0A0N0RRC5"/>
<evidence type="ECO:0000313" key="1">
    <source>
        <dbReference type="EMBL" id="KOS10395.1"/>
    </source>
</evidence>
<comment type="caution">
    <text evidence="1">The sequence shown here is derived from an EMBL/GenBank/DDBJ whole genome shotgun (WGS) entry which is preliminary data.</text>
</comment>
<reference evidence="1" key="1">
    <citation type="submission" date="2015-04" db="EMBL/GenBank/DDBJ databases">
        <title>Complete genome sequence of Microbacterium chocolatum SIT 101, a bacterium enantioselectively hydrolyzing mesomeric diesters.</title>
        <authorList>
            <person name="Li X."/>
            <person name="Xu Y."/>
        </authorList>
    </citation>
    <scope>NUCLEOTIDE SEQUENCE [LARGE SCALE GENOMIC DNA]</scope>
    <source>
        <strain evidence="1">SIT 101</strain>
    </source>
</reference>
<dbReference type="Proteomes" id="UP000037737">
    <property type="component" value="Unassembled WGS sequence"/>
</dbReference>
<organism evidence="1 2">
    <name type="scientific">Microbacterium aurantiacum</name>
    <dbReference type="NCBI Taxonomy" id="162393"/>
    <lineage>
        <taxon>Bacteria</taxon>
        <taxon>Bacillati</taxon>
        <taxon>Actinomycetota</taxon>
        <taxon>Actinomycetes</taxon>
        <taxon>Micrococcales</taxon>
        <taxon>Microbacteriaceae</taxon>
        <taxon>Microbacterium</taxon>
    </lineage>
</organism>
<dbReference type="PATRIC" id="fig|84292.3.peg.2285"/>
<gene>
    <name evidence="1" type="ORF">XI38_11220</name>
</gene>
<evidence type="ECO:0000313" key="2">
    <source>
        <dbReference type="Proteomes" id="UP000037737"/>
    </source>
</evidence>
<dbReference type="RefSeq" id="WP_053548395.1">
    <property type="nucleotide sequence ID" value="NZ_JAHWXH010000002.1"/>
</dbReference>
<sequence>MTPTVFCRSRLYGRRCTRPEGHPGLHRHRTTLWSGVQADPARCPGSGAPAEAAVPLLDGWPHGRALCPRCLRFVPLIDGAVIDHETGGDGAAERARVAEWFNAHGW</sequence>
<protein>
    <submittedName>
        <fullName evidence="1">Uncharacterized protein</fullName>
    </submittedName>
</protein>
<accession>A0A0N0RRC5</accession>
<proteinExistence type="predicted"/>